<dbReference type="EMBL" id="BAABJJ010000001">
    <property type="protein sequence ID" value="GAA4932848.1"/>
    <property type="molecule type" value="Genomic_DNA"/>
</dbReference>
<dbReference type="Proteomes" id="UP001501302">
    <property type="component" value="Unassembled WGS sequence"/>
</dbReference>
<gene>
    <name evidence="1" type="ORF">GCM10023314_01550</name>
</gene>
<reference evidence="2" key="1">
    <citation type="journal article" date="2019" name="Int. J. Syst. Evol. Microbiol.">
        <title>The Global Catalogue of Microorganisms (GCM) 10K type strain sequencing project: providing services to taxonomists for standard genome sequencing and annotation.</title>
        <authorList>
            <consortium name="The Broad Institute Genomics Platform"/>
            <consortium name="The Broad Institute Genome Sequencing Center for Infectious Disease"/>
            <person name="Wu L."/>
            <person name="Ma J."/>
        </authorList>
    </citation>
    <scope>NUCLEOTIDE SEQUENCE [LARGE SCALE GENOMIC DNA]</scope>
    <source>
        <strain evidence="2">JCM 18285</strain>
    </source>
</reference>
<evidence type="ECO:0000313" key="1">
    <source>
        <dbReference type="EMBL" id="GAA4932848.1"/>
    </source>
</evidence>
<protein>
    <submittedName>
        <fullName evidence="1">Uncharacterized protein</fullName>
    </submittedName>
</protein>
<name>A0ABP9GC77_9FLAO</name>
<evidence type="ECO:0000313" key="2">
    <source>
        <dbReference type="Proteomes" id="UP001501302"/>
    </source>
</evidence>
<proteinExistence type="predicted"/>
<organism evidence="1 2">
    <name type="scientific">Algibacter agarivorans</name>
    <dbReference type="NCBI Taxonomy" id="1109741"/>
    <lineage>
        <taxon>Bacteria</taxon>
        <taxon>Pseudomonadati</taxon>
        <taxon>Bacteroidota</taxon>
        <taxon>Flavobacteriia</taxon>
        <taxon>Flavobacteriales</taxon>
        <taxon>Flavobacteriaceae</taxon>
        <taxon>Algibacter</taxon>
    </lineage>
</organism>
<comment type="caution">
    <text evidence="1">The sequence shown here is derived from an EMBL/GenBank/DDBJ whole genome shotgun (WGS) entry which is preliminary data.</text>
</comment>
<keyword evidence="2" id="KW-1185">Reference proteome</keyword>
<accession>A0ABP9GC77</accession>
<dbReference type="RefSeq" id="WP_345189556.1">
    <property type="nucleotide sequence ID" value="NZ_BAABJJ010000001.1"/>
</dbReference>
<sequence length="142" mass="15963">MASNIFTTIKKIINRVVDVVLQGNLDRVRILGEFNRVFEYAFLTSEINRKCSVTTSPGKPGFGHALSTIYPRSGFKITILNDDYLTDTDLFEISGYVLESPSFVRKLMAVGYDTLIVKGENSTVGLQIPLRKFGNIDDYMIQ</sequence>